<reference evidence="5 6" key="1">
    <citation type="submission" date="2019-08" db="EMBL/GenBank/DDBJ databases">
        <authorList>
            <person name="Hu J."/>
        </authorList>
    </citation>
    <scope>NUCLEOTIDE SEQUENCE [LARGE SCALE GENOMIC DNA]</scope>
    <source>
        <strain evidence="5 6">NEAU-184</strain>
    </source>
</reference>
<dbReference type="InterPro" id="IPR036129">
    <property type="entry name" value="Glycerate_kinase_sf"/>
</dbReference>
<protein>
    <submittedName>
        <fullName evidence="5">Glycerate kinase</fullName>
    </submittedName>
</protein>
<dbReference type="Gene3D" id="3.40.50.10350">
    <property type="entry name" value="Glycerate kinase, domain 1"/>
    <property type="match status" value="1"/>
</dbReference>
<evidence type="ECO:0000256" key="3">
    <source>
        <dbReference type="ARBA" id="ARBA00022777"/>
    </source>
</evidence>
<evidence type="ECO:0000256" key="2">
    <source>
        <dbReference type="ARBA" id="ARBA00022679"/>
    </source>
</evidence>
<dbReference type="EMBL" id="VSSB01000001">
    <property type="protein sequence ID" value="TYL54554.1"/>
    <property type="molecule type" value="Genomic_DNA"/>
</dbReference>
<dbReference type="InterPro" id="IPR004381">
    <property type="entry name" value="Glycerate_kinase"/>
</dbReference>
<dbReference type="PIRSF" id="PIRSF006078">
    <property type="entry name" value="GlxK"/>
    <property type="match status" value="1"/>
</dbReference>
<dbReference type="PANTHER" id="PTHR21599">
    <property type="entry name" value="GLYCERATE KINASE"/>
    <property type="match status" value="1"/>
</dbReference>
<name>A0A5S4V6V4_9MICO</name>
<comment type="caution">
    <text evidence="5">The sequence shown here is derived from an EMBL/GenBank/DDBJ whole genome shotgun (WGS) entry which is preliminary data.</text>
</comment>
<accession>A0A5S4V6V4</accession>
<proteinExistence type="inferred from homology"/>
<dbReference type="GO" id="GO:0008887">
    <property type="term" value="F:glycerate kinase activity"/>
    <property type="evidence" value="ECO:0007669"/>
    <property type="project" value="UniProtKB-UniRule"/>
</dbReference>
<dbReference type="Pfam" id="PF02595">
    <property type="entry name" value="Gly_kinase"/>
    <property type="match status" value="1"/>
</dbReference>
<dbReference type="NCBIfam" id="TIGR00045">
    <property type="entry name" value="glycerate kinase"/>
    <property type="match status" value="1"/>
</dbReference>
<keyword evidence="3 4" id="KW-0418">Kinase</keyword>
<organism evidence="5 6">
    <name type="scientific">Agromyces mariniharenae</name>
    <dbReference type="NCBI Taxonomy" id="2604423"/>
    <lineage>
        <taxon>Bacteria</taxon>
        <taxon>Bacillati</taxon>
        <taxon>Actinomycetota</taxon>
        <taxon>Actinomycetes</taxon>
        <taxon>Micrococcales</taxon>
        <taxon>Microbacteriaceae</taxon>
        <taxon>Agromyces</taxon>
    </lineage>
</organism>
<keyword evidence="2 4" id="KW-0808">Transferase</keyword>
<dbReference type="InterPro" id="IPR018193">
    <property type="entry name" value="Glyc_kinase_flavodox-like_fold"/>
</dbReference>
<dbReference type="SUPFAM" id="SSF110738">
    <property type="entry name" value="Glycerate kinase I"/>
    <property type="match status" value="1"/>
</dbReference>
<evidence type="ECO:0000256" key="4">
    <source>
        <dbReference type="PIRNR" id="PIRNR006078"/>
    </source>
</evidence>
<dbReference type="PANTHER" id="PTHR21599:SF0">
    <property type="entry name" value="GLYCERATE KINASE"/>
    <property type="match status" value="1"/>
</dbReference>
<dbReference type="AlphaFoldDB" id="A0A5S4V6V4"/>
<sequence length="365" mass="35580">MTRVVIAPDSFKGTATAADAAAALAAGWRSVRAGDDLVERPMADGGEGTLDAFASSVPGAQRMPITVRGPVTDPVESSWVLLPDGTGVVELAATSGITLLDPLEPLDAHSAGFGEAIAAALEGGAERLLLGLGGSASSDGGTAALTVLGAWFLDASGAPVPLGNRGLAMLDRVDLTGLRPLPPGGAVILGDVTNPLLGPLGAAAIFGPQKGADAATVDVLEANLARLADLMPEQLQPYAAAPGAGAAGGTGFGLLAWGASMGGGAALVAQAVGLREAIDGADLVITGEGRFDGQSEAGKAPTVVAALARDAGAPTALVAGAITAEPRGFAASVALADLAGGGVAAMAEPLRWLEAAGAELARTRG</sequence>
<dbReference type="GO" id="GO:0031388">
    <property type="term" value="P:organic acid phosphorylation"/>
    <property type="evidence" value="ECO:0007669"/>
    <property type="project" value="UniProtKB-UniRule"/>
</dbReference>
<dbReference type="Proteomes" id="UP000325243">
    <property type="component" value="Unassembled WGS sequence"/>
</dbReference>
<dbReference type="InterPro" id="IPR018197">
    <property type="entry name" value="Glycerate_kinase_RE-like"/>
</dbReference>
<keyword evidence="6" id="KW-1185">Reference proteome</keyword>
<evidence type="ECO:0000256" key="1">
    <source>
        <dbReference type="ARBA" id="ARBA00006284"/>
    </source>
</evidence>
<dbReference type="Gene3D" id="3.90.1510.10">
    <property type="entry name" value="Glycerate kinase, domain 2"/>
    <property type="match status" value="1"/>
</dbReference>
<evidence type="ECO:0000313" key="5">
    <source>
        <dbReference type="EMBL" id="TYL54554.1"/>
    </source>
</evidence>
<evidence type="ECO:0000313" key="6">
    <source>
        <dbReference type="Proteomes" id="UP000325243"/>
    </source>
</evidence>
<comment type="similarity">
    <text evidence="1 4">Belongs to the glycerate kinase type-1 family.</text>
</comment>
<gene>
    <name evidence="5" type="ORF">FYC51_02865</name>
</gene>